<dbReference type="KEGG" id="theu:HPC62_21330"/>
<sequence length="280" mass="30928">MESIVAALALLIVGYTVGSVRIINQGTEALVERLGKFHRKLTAGLNFVVPFLDTIVLEESTRERVLDIDKQKAITGDNVSADVDAVVYWRILQLERTFYAVENIEEALESLVTTTLRSEIGRMSLAQTFSSRNEINQALLHQLDEATATWGVKVTRVEVQSIEPAPDVLRAMELERAAESKKKAAISEAQGKKQAAIEEAEGAVQSMKMIADALKSQPNSREIMKYLVAQRYVDASYRLGDSPNSKIVFMDPKALTEALSELIDPNAPPPSQHPLNPPKE</sequence>
<organism evidence="7 8">
    <name type="scientific">Thermoleptolyngbya sichuanensis A183</name>
    <dbReference type="NCBI Taxonomy" id="2737172"/>
    <lineage>
        <taxon>Bacteria</taxon>
        <taxon>Bacillati</taxon>
        <taxon>Cyanobacteriota</taxon>
        <taxon>Cyanophyceae</taxon>
        <taxon>Oculatellales</taxon>
        <taxon>Oculatellaceae</taxon>
        <taxon>Thermoleptolyngbya</taxon>
        <taxon>Thermoleptolyngbya sichuanensis</taxon>
    </lineage>
</organism>
<dbReference type="Pfam" id="PF01145">
    <property type="entry name" value="Band_7"/>
    <property type="match status" value="1"/>
</dbReference>
<dbReference type="Gene3D" id="3.30.479.30">
    <property type="entry name" value="Band 7 domain"/>
    <property type="match status" value="1"/>
</dbReference>
<dbReference type="PROSITE" id="PS01270">
    <property type="entry name" value="BAND_7"/>
    <property type="match status" value="1"/>
</dbReference>
<gene>
    <name evidence="7" type="ORF">HPC62_21330</name>
</gene>
<dbReference type="PRINTS" id="PR00721">
    <property type="entry name" value="STOMATIN"/>
</dbReference>
<dbReference type="SMART" id="SM00244">
    <property type="entry name" value="PHB"/>
    <property type="match status" value="1"/>
</dbReference>
<dbReference type="GO" id="GO:0005886">
    <property type="term" value="C:plasma membrane"/>
    <property type="evidence" value="ECO:0007669"/>
    <property type="project" value="UniProtKB-ARBA"/>
</dbReference>
<evidence type="ECO:0000256" key="2">
    <source>
        <dbReference type="ARBA" id="ARBA00008164"/>
    </source>
</evidence>
<keyword evidence="5" id="KW-0472">Membrane</keyword>
<evidence type="ECO:0000313" key="8">
    <source>
        <dbReference type="Proteomes" id="UP000505210"/>
    </source>
</evidence>
<reference evidence="7 8" key="1">
    <citation type="submission" date="2020-05" db="EMBL/GenBank/DDBJ databases">
        <title>Complete genome sequence of of a novel Thermoleptolyngbya strain isolated from hot springs of Ganzi, Sichuan China.</title>
        <authorList>
            <person name="Tang J."/>
            <person name="Daroch M."/>
            <person name="Li L."/>
            <person name="Waleron K."/>
            <person name="Waleron M."/>
            <person name="Waleron M."/>
        </authorList>
    </citation>
    <scope>NUCLEOTIDE SEQUENCE [LARGE SCALE GENOMIC DNA]</scope>
    <source>
        <strain evidence="7 8">PKUAC-SCTA183</strain>
    </source>
</reference>
<dbReference type="RefSeq" id="WP_172358422.1">
    <property type="nucleotide sequence ID" value="NZ_CP053661.1"/>
</dbReference>
<dbReference type="GO" id="GO:0098552">
    <property type="term" value="C:side of membrane"/>
    <property type="evidence" value="ECO:0007669"/>
    <property type="project" value="UniProtKB-ARBA"/>
</dbReference>
<evidence type="ECO:0000256" key="5">
    <source>
        <dbReference type="ARBA" id="ARBA00023136"/>
    </source>
</evidence>
<dbReference type="InterPro" id="IPR001972">
    <property type="entry name" value="Stomatin_HflK_fam"/>
</dbReference>
<keyword evidence="3" id="KW-0812">Transmembrane</keyword>
<feature type="domain" description="Band 7" evidence="6">
    <location>
        <begin position="18"/>
        <end position="176"/>
    </location>
</feature>
<dbReference type="SUPFAM" id="SSF117892">
    <property type="entry name" value="Band 7/SPFH domain"/>
    <property type="match status" value="1"/>
</dbReference>
<dbReference type="PANTHER" id="PTHR43327">
    <property type="entry name" value="STOMATIN-LIKE PROTEIN 2, MITOCHONDRIAL"/>
    <property type="match status" value="1"/>
</dbReference>
<evidence type="ECO:0000256" key="1">
    <source>
        <dbReference type="ARBA" id="ARBA00004167"/>
    </source>
</evidence>
<proteinExistence type="inferred from homology"/>
<dbReference type="PANTHER" id="PTHR43327:SF10">
    <property type="entry name" value="STOMATIN-LIKE PROTEIN 2, MITOCHONDRIAL"/>
    <property type="match status" value="1"/>
</dbReference>
<dbReference type="InterPro" id="IPR050710">
    <property type="entry name" value="Band7/mec-2_domain"/>
</dbReference>
<name>A0A6M8BE13_9CYAN</name>
<comment type="similarity">
    <text evidence="2">Belongs to the band 7/mec-2 family.</text>
</comment>
<dbReference type="Proteomes" id="UP000505210">
    <property type="component" value="Chromosome"/>
</dbReference>
<keyword evidence="4" id="KW-1133">Transmembrane helix</keyword>
<dbReference type="InterPro" id="IPR001107">
    <property type="entry name" value="Band_7"/>
</dbReference>
<evidence type="ECO:0000256" key="4">
    <source>
        <dbReference type="ARBA" id="ARBA00022989"/>
    </source>
</evidence>
<keyword evidence="8" id="KW-1185">Reference proteome</keyword>
<evidence type="ECO:0000259" key="6">
    <source>
        <dbReference type="SMART" id="SM00244"/>
    </source>
</evidence>
<dbReference type="AlphaFoldDB" id="A0A6M8BE13"/>
<protein>
    <submittedName>
        <fullName evidence="7">SPFH/Band 7/PHB domain protein</fullName>
    </submittedName>
</protein>
<evidence type="ECO:0000313" key="7">
    <source>
        <dbReference type="EMBL" id="QKD84382.1"/>
    </source>
</evidence>
<accession>A0A6M8BE13</accession>
<dbReference type="FunFam" id="3.30.479.30:FF:000004">
    <property type="entry name" value="Putative membrane protease family, stomatin"/>
    <property type="match status" value="1"/>
</dbReference>
<dbReference type="InterPro" id="IPR036013">
    <property type="entry name" value="Band_7/SPFH_dom_sf"/>
</dbReference>
<dbReference type="CDD" id="cd08829">
    <property type="entry name" value="SPFH_paraslipin"/>
    <property type="match status" value="1"/>
</dbReference>
<dbReference type="EMBL" id="CP053661">
    <property type="protein sequence ID" value="QKD84382.1"/>
    <property type="molecule type" value="Genomic_DNA"/>
</dbReference>
<evidence type="ECO:0000256" key="3">
    <source>
        <dbReference type="ARBA" id="ARBA00022692"/>
    </source>
</evidence>
<comment type="subcellular location">
    <subcellularLocation>
        <location evidence="1">Membrane</location>
        <topology evidence="1">Single-pass membrane protein</topology>
    </subcellularLocation>
</comment>
<dbReference type="InterPro" id="IPR018080">
    <property type="entry name" value="Band_7/stomatin-like_CS"/>
</dbReference>